<evidence type="ECO:0000313" key="2">
    <source>
        <dbReference type="Proteomes" id="UP000252985"/>
    </source>
</evidence>
<dbReference type="AlphaFoldDB" id="A0A345EBT1"/>
<protein>
    <submittedName>
        <fullName evidence="1">Uncharacterized protein</fullName>
    </submittedName>
</protein>
<dbReference type="EMBL" id="CP031148">
    <property type="protein sequence ID" value="AXG09653.1"/>
    <property type="molecule type" value="Genomic_DNA"/>
</dbReference>
<organism evidence="1 2">
    <name type="scientific">Haloplanus rubicundus</name>
    <dbReference type="NCBI Taxonomy" id="1547898"/>
    <lineage>
        <taxon>Archaea</taxon>
        <taxon>Methanobacteriati</taxon>
        <taxon>Methanobacteriota</taxon>
        <taxon>Stenosarchaea group</taxon>
        <taxon>Halobacteria</taxon>
        <taxon>Halobacteriales</taxon>
        <taxon>Haloferacaceae</taxon>
        <taxon>Haloplanus</taxon>
    </lineage>
</organism>
<dbReference type="KEGG" id="haq:DU484_07125"/>
<gene>
    <name evidence="1" type="ORF">DU484_07125</name>
</gene>
<reference evidence="1 2" key="1">
    <citation type="submission" date="2018-07" db="EMBL/GenBank/DDBJ databases">
        <title>Genome sequences of Haloplanus sp. CBA1112.</title>
        <authorList>
            <person name="Kim Y.B."/>
            <person name="Roh S.W."/>
        </authorList>
    </citation>
    <scope>NUCLEOTIDE SEQUENCE [LARGE SCALE GENOMIC DNA]</scope>
    <source>
        <strain evidence="1 2">CBA1112</strain>
    </source>
</reference>
<evidence type="ECO:0000313" key="1">
    <source>
        <dbReference type="EMBL" id="AXG09653.1"/>
    </source>
</evidence>
<sequence>MAEFQQEAVGQIMAMVEDLNERQCRLLKYIEAHDQTLSSQKAWAQRTFGLQGEPNGTHYEDMSGVIDKGFVRKNNDGSIAPNVRGKVEDELGNYDVNDATVKETYEQVLAELAAD</sequence>
<dbReference type="GeneID" id="37286737"/>
<accession>A0A345EBT1</accession>
<dbReference type="Proteomes" id="UP000252985">
    <property type="component" value="Chromosome"/>
</dbReference>
<dbReference type="RefSeq" id="WP_114605503.1">
    <property type="nucleotide sequence ID" value="NZ_CP031148.1"/>
</dbReference>
<name>A0A345EBT1_9EURY</name>
<proteinExistence type="predicted"/>